<sequence>MLNTTRSVTSPTTSSYGPLSNFAYLEVISDTLVEGHTSDGPLESIKRQRNVVQLKTGTTNEEAW</sequence>
<organism evidence="1 2">
    <name type="scientific">Colletotrichum cuscutae</name>
    <dbReference type="NCBI Taxonomy" id="1209917"/>
    <lineage>
        <taxon>Eukaryota</taxon>
        <taxon>Fungi</taxon>
        <taxon>Dikarya</taxon>
        <taxon>Ascomycota</taxon>
        <taxon>Pezizomycotina</taxon>
        <taxon>Sordariomycetes</taxon>
        <taxon>Hypocreomycetidae</taxon>
        <taxon>Glomerellales</taxon>
        <taxon>Glomerellaceae</taxon>
        <taxon>Colletotrichum</taxon>
        <taxon>Colletotrichum acutatum species complex</taxon>
    </lineage>
</organism>
<evidence type="ECO:0000313" key="2">
    <source>
        <dbReference type="Proteomes" id="UP001239213"/>
    </source>
</evidence>
<name>A0AAI9VA77_9PEZI</name>
<proteinExistence type="predicted"/>
<comment type="caution">
    <text evidence="1">The sequence shown here is derived from an EMBL/GenBank/DDBJ whole genome shotgun (WGS) entry which is preliminary data.</text>
</comment>
<dbReference type="EMBL" id="MPDP01000146">
    <property type="protein sequence ID" value="KAK1476019.1"/>
    <property type="molecule type" value="Genomic_DNA"/>
</dbReference>
<dbReference type="Proteomes" id="UP001239213">
    <property type="component" value="Unassembled WGS sequence"/>
</dbReference>
<dbReference type="AlphaFoldDB" id="A0AAI9VA77"/>
<accession>A0AAI9VA77</accession>
<protein>
    <submittedName>
        <fullName evidence="1">Uncharacterized protein</fullName>
    </submittedName>
</protein>
<reference evidence="1" key="1">
    <citation type="submission" date="2016-11" db="EMBL/GenBank/DDBJ databases">
        <title>The genome sequence of Colletotrichum cuscutae.</title>
        <authorList>
            <person name="Baroncelli R."/>
        </authorList>
    </citation>
    <scope>NUCLEOTIDE SEQUENCE</scope>
    <source>
        <strain evidence="1">IMI 304802</strain>
    </source>
</reference>
<keyword evidence="2" id="KW-1185">Reference proteome</keyword>
<evidence type="ECO:0000313" key="1">
    <source>
        <dbReference type="EMBL" id="KAK1476019.1"/>
    </source>
</evidence>
<gene>
    <name evidence="1" type="ORF">CCUS01_05122</name>
</gene>